<feature type="region of interest" description="Disordered" evidence="1">
    <location>
        <begin position="1"/>
        <end position="35"/>
    </location>
</feature>
<evidence type="ECO:0000313" key="2">
    <source>
        <dbReference type="EMBL" id="SVC07651.1"/>
    </source>
</evidence>
<protein>
    <submittedName>
        <fullName evidence="2">Uncharacterized protein</fullName>
    </submittedName>
</protein>
<dbReference type="EMBL" id="UINC01072194">
    <property type="protein sequence ID" value="SVC07651.1"/>
    <property type="molecule type" value="Genomic_DNA"/>
</dbReference>
<feature type="compositionally biased region" description="Polar residues" evidence="1">
    <location>
        <begin position="25"/>
        <end position="35"/>
    </location>
</feature>
<gene>
    <name evidence="2" type="ORF">METZ01_LOCUS260505</name>
</gene>
<name>A0A382JA23_9ZZZZ</name>
<feature type="non-terminal residue" evidence="2">
    <location>
        <position position="35"/>
    </location>
</feature>
<sequence>ETIDSTEYRLSMHGGGMKKKFSESKPASQNWPPAN</sequence>
<dbReference type="AlphaFoldDB" id="A0A382JA23"/>
<feature type="non-terminal residue" evidence="2">
    <location>
        <position position="1"/>
    </location>
</feature>
<evidence type="ECO:0000256" key="1">
    <source>
        <dbReference type="SAM" id="MobiDB-lite"/>
    </source>
</evidence>
<organism evidence="2">
    <name type="scientific">marine metagenome</name>
    <dbReference type="NCBI Taxonomy" id="408172"/>
    <lineage>
        <taxon>unclassified sequences</taxon>
        <taxon>metagenomes</taxon>
        <taxon>ecological metagenomes</taxon>
    </lineage>
</organism>
<reference evidence="2" key="1">
    <citation type="submission" date="2018-05" db="EMBL/GenBank/DDBJ databases">
        <authorList>
            <person name="Lanie J.A."/>
            <person name="Ng W.-L."/>
            <person name="Kazmierczak K.M."/>
            <person name="Andrzejewski T.M."/>
            <person name="Davidsen T.M."/>
            <person name="Wayne K.J."/>
            <person name="Tettelin H."/>
            <person name="Glass J.I."/>
            <person name="Rusch D."/>
            <person name="Podicherti R."/>
            <person name="Tsui H.-C.T."/>
            <person name="Winkler M.E."/>
        </authorList>
    </citation>
    <scope>NUCLEOTIDE SEQUENCE</scope>
</reference>
<accession>A0A382JA23</accession>
<proteinExistence type="predicted"/>